<dbReference type="AlphaFoldDB" id="A0A845DXH4"/>
<dbReference type="SUPFAM" id="SSF53756">
    <property type="entry name" value="UDP-Glycosyltransferase/glycogen phosphorylase"/>
    <property type="match status" value="1"/>
</dbReference>
<dbReference type="Pfam" id="PF05159">
    <property type="entry name" value="Capsule_synth"/>
    <property type="match status" value="1"/>
</dbReference>
<comment type="caution">
    <text evidence="1">The sequence shown here is derived from an EMBL/GenBank/DDBJ whole genome shotgun (WGS) entry which is preliminary data.</text>
</comment>
<dbReference type="GO" id="GO:0000271">
    <property type="term" value="P:polysaccharide biosynthetic process"/>
    <property type="evidence" value="ECO:0007669"/>
    <property type="project" value="InterPro"/>
</dbReference>
<evidence type="ECO:0000313" key="1">
    <source>
        <dbReference type="EMBL" id="MYL21519.1"/>
    </source>
</evidence>
<dbReference type="Proteomes" id="UP000460949">
    <property type="component" value="Unassembled WGS sequence"/>
</dbReference>
<dbReference type="InterPro" id="IPR007833">
    <property type="entry name" value="Capsule_polysaccharide_synth"/>
</dbReference>
<gene>
    <name evidence="1" type="ORF">GLW04_16565</name>
</gene>
<evidence type="ECO:0000313" key="2">
    <source>
        <dbReference type="Proteomes" id="UP000460949"/>
    </source>
</evidence>
<proteinExistence type="predicted"/>
<dbReference type="GO" id="GO:0015774">
    <property type="term" value="P:polysaccharide transport"/>
    <property type="evidence" value="ECO:0007669"/>
    <property type="project" value="InterPro"/>
</dbReference>
<protein>
    <submittedName>
        <fullName evidence="1">Uncharacterized protein</fullName>
    </submittedName>
</protein>
<accession>A0A845DXH4</accession>
<name>A0A845DXH4_9BACI</name>
<dbReference type="RefSeq" id="WP_160839290.1">
    <property type="nucleotide sequence ID" value="NZ_WMET01000005.1"/>
</dbReference>
<sequence>MDLIEQKYWSVYLDFLDDFESLHYQGHSIPYLCYYRGLIQGNKGLTEIYQQKGWVSFLRNHVTDARVVQHRFDSYKARFKKKKSSGKKKKLVLYDGYGLLRLPSSTLLKFSRAFDTLYLVDRNTGPKKERKKPTVKSLDQSVLVKRTPGGKKKVSPVLPPRYFDEYKVDVNKEVLRLQKEAKGILERKKAEGHPVYSIPYFETTLMKQIDQVVHRVEQIGALLQREQVGCVIVPYSQYMESRIFSILGAVHHVPVAALQHGIISDAFGYLPCLTDYKLVYGHYEKQWFTSRGVSEQRVVMMGHPRFDEVYKAVKTNKARLKQNLGLPLHKKNLLIVVRRNNQMKKWESFLRDLTISNPANMIIKDFPDHTPHELTKKFPSTFYSKNQPLSDLIQLADAVVCYHSTTGLEGLMAGKPVFILNNNYYGYSGYFDLLGRLKQDDPVLLAGLVKAFCKRGAVTARDQSLMTSFKQRAYPLGNGAEGRLLSFITGLMNR</sequence>
<organism evidence="1 2">
    <name type="scientific">Halobacillus litoralis</name>
    <dbReference type="NCBI Taxonomy" id="45668"/>
    <lineage>
        <taxon>Bacteria</taxon>
        <taxon>Bacillati</taxon>
        <taxon>Bacillota</taxon>
        <taxon>Bacilli</taxon>
        <taxon>Bacillales</taxon>
        <taxon>Bacillaceae</taxon>
        <taxon>Halobacillus</taxon>
    </lineage>
</organism>
<dbReference type="EMBL" id="WMET01000005">
    <property type="protein sequence ID" value="MYL21519.1"/>
    <property type="molecule type" value="Genomic_DNA"/>
</dbReference>
<reference evidence="1 2" key="1">
    <citation type="submission" date="2019-11" db="EMBL/GenBank/DDBJ databases">
        <title>Genome sequences of 17 halophilic strains isolated from different environments.</title>
        <authorList>
            <person name="Furrow R.E."/>
        </authorList>
    </citation>
    <scope>NUCLEOTIDE SEQUENCE [LARGE SCALE GENOMIC DNA]</scope>
    <source>
        <strain evidence="1 2">22511_23_Filter</strain>
    </source>
</reference>